<protein>
    <recommendedName>
        <fullName evidence="10">Small ribosomal subunit biogenesis GTPase RsgA</fullName>
        <ecNumber evidence="10">3.6.1.-</ecNumber>
    </recommendedName>
</protein>
<dbReference type="InterPro" id="IPR010914">
    <property type="entry name" value="RsgA_GTPase_dom"/>
</dbReference>
<evidence type="ECO:0000256" key="5">
    <source>
        <dbReference type="ARBA" id="ARBA00022741"/>
    </source>
</evidence>
<comment type="similarity">
    <text evidence="10">Belongs to the TRAFAC class YlqF/YawG GTPase family. RsgA subfamily.</text>
</comment>
<dbReference type="HAMAP" id="MF_01820">
    <property type="entry name" value="GTPase_RsgA"/>
    <property type="match status" value="1"/>
</dbReference>
<dbReference type="Pfam" id="PF03193">
    <property type="entry name" value="RsgA_GTPase"/>
    <property type="match status" value="1"/>
</dbReference>
<feature type="binding site" evidence="10">
    <location>
        <position position="271"/>
    </location>
    <ligand>
        <name>Zn(2+)</name>
        <dbReference type="ChEBI" id="CHEBI:29105"/>
    </ligand>
</feature>
<evidence type="ECO:0000256" key="1">
    <source>
        <dbReference type="ARBA" id="ARBA00022490"/>
    </source>
</evidence>
<feature type="domain" description="EngC GTPase" evidence="12">
    <location>
        <begin position="84"/>
        <end position="233"/>
    </location>
</feature>
<evidence type="ECO:0000256" key="3">
    <source>
        <dbReference type="ARBA" id="ARBA00022723"/>
    </source>
</evidence>
<dbReference type="EC" id="3.6.1.-" evidence="10"/>
<feature type="domain" description="CP-type G" evidence="13">
    <location>
        <begin position="75"/>
        <end position="235"/>
    </location>
</feature>
<keyword evidence="8 10" id="KW-0694">RNA-binding</keyword>
<dbReference type="Gene3D" id="1.10.40.50">
    <property type="entry name" value="Probable gtpase engc, domain 3"/>
    <property type="match status" value="1"/>
</dbReference>
<evidence type="ECO:0000256" key="8">
    <source>
        <dbReference type="ARBA" id="ARBA00022884"/>
    </source>
</evidence>
<evidence type="ECO:0000256" key="4">
    <source>
        <dbReference type="ARBA" id="ARBA00022730"/>
    </source>
</evidence>
<dbReference type="GO" id="GO:0019843">
    <property type="term" value="F:rRNA binding"/>
    <property type="evidence" value="ECO:0007669"/>
    <property type="project" value="UniProtKB-KW"/>
</dbReference>
<comment type="function">
    <text evidence="10">One of several proteins that assist in the late maturation steps of the functional core of the 30S ribosomal subunit. Helps release RbfA from mature subunits. May play a role in the assembly of ribosomal proteins into the subunit. Circularly permuted GTPase that catalyzes slow GTP hydrolysis, GTPase activity is stimulated by the 30S ribosomal subunit.</text>
</comment>
<evidence type="ECO:0000313" key="14">
    <source>
        <dbReference type="EMBL" id="EEZ61018.1"/>
    </source>
</evidence>
<dbReference type="InterPro" id="IPR030378">
    <property type="entry name" value="G_CP_dom"/>
</dbReference>
<dbReference type="CDD" id="cd01854">
    <property type="entry name" value="YjeQ_EngC"/>
    <property type="match status" value="1"/>
</dbReference>
<dbReference type="SUPFAM" id="SSF52540">
    <property type="entry name" value="P-loop containing nucleoside triphosphate hydrolases"/>
    <property type="match status" value="1"/>
</dbReference>
<feature type="binding site" evidence="10">
    <location>
        <position position="258"/>
    </location>
    <ligand>
        <name>Zn(2+)</name>
        <dbReference type="ChEBI" id="CHEBI:29105"/>
    </ligand>
</feature>
<dbReference type="eggNOG" id="COG1162">
    <property type="taxonomic scope" value="Bacteria"/>
</dbReference>
<feature type="compositionally biased region" description="Basic and acidic residues" evidence="11">
    <location>
        <begin position="294"/>
        <end position="309"/>
    </location>
</feature>
<keyword evidence="1 10" id="KW-0963">Cytoplasm</keyword>
<evidence type="ECO:0000256" key="2">
    <source>
        <dbReference type="ARBA" id="ARBA00022517"/>
    </source>
</evidence>
<feature type="binding site" evidence="10">
    <location>
        <begin position="177"/>
        <end position="185"/>
    </location>
    <ligand>
        <name>GTP</name>
        <dbReference type="ChEBI" id="CHEBI:37565"/>
    </ligand>
</feature>
<dbReference type="InterPro" id="IPR027417">
    <property type="entry name" value="P-loop_NTPase"/>
</dbReference>
<dbReference type="OrthoDB" id="9809485at2"/>
<dbReference type="PROSITE" id="PS51721">
    <property type="entry name" value="G_CP"/>
    <property type="match status" value="1"/>
</dbReference>
<dbReference type="InterPro" id="IPR012340">
    <property type="entry name" value="NA-bd_OB-fold"/>
</dbReference>
<keyword evidence="2 10" id="KW-0690">Ribosome biogenesis</keyword>
<dbReference type="PANTHER" id="PTHR32120:SF10">
    <property type="entry name" value="SMALL RIBOSOMAL SUBUNIT BIOGENESIS GTPASE RSGA"/>
    <property type="match status" value="1"/>
</dbReference>
<evidence type="ECO:0000256" key="10">
    <source>
        <dbReference type="HAMAP-Rule" id="MF_01820"/>
    </source>
</evidence>
<dbReference type="NCBIfam" id="TIGR00157">
    <property type="entry name" value="ribosome small subunit-dependent GTPase A"/>
    <property type="match status" value="1"/>
</dbReference>
<dbReference type="Gene3D" id="2.40.50.140">
    <property type="entry name" value="Nucleic acid-binding proteins"/>
    <property type="match status" value="1"/>
</dbReference>
<dbReference type="EMBL" id="ACUX02000008">
    <property type="protein sequence ID" value="EEZ61018.1"/>
    <property type="molecule type" value="Genomic_DNA"/>
</dbReference>
<evidence type="ECO:0000259" key="13">
    <source>
        <dbReference type="PROSITE" id="PS51721"/>
    </source>
</evidence>
<reference evidence="14" key="1">
    <citation type="submission" date="2009-10" db="EMBL/GenBank/DDBJ databases">
        <authorList>
            <person name="Weinstock G."/>
            <person name="Sodergren E."/>
            <person name="Clifton S."/>
            <person name="Fulton L."/>
            <person name="Fulton B."/>
            <person name="Courtney L."/>
            <person name="Fronick C."/>
            <person name="Harrison M."/>
            <person name="Strong C."/>
            <person name="Farmer C."/>
            <person name="Delahaunty K."/>
            <person name="Markovic C."/>
            <person name="Hall O."/>
            <person name="Minx P."/>
            <person name="Tomlinson C."/>
            <person name="Mitreva M."/>
            <person name="Nelson J."/>
            <person name="Hou S."/>
            <person name="Wollam A."/>
            <person name="Pepin K.H."/>
            <person name="Johnson M."/>
            <person name="Bhonagiri V."/>
            <person name="Nash W.E."/>
            <person name="Warren W."/>
            <person name="Chinwalla A."/>
            <person name="Mardis E.R."/>
            <person name="Wilson R.K."/>
        </authorList>
    </citation>
    <scope>NUCLEOTIDE SEQUENCE [LARGE SCALE GENOMIC DNA]</scope>
    <source>
        <strain evidence="14">ATCC 700122</strain>
    </source>
</reference>
<keyword evidence="15" id="KW-1185">Reference proteome</keyword>
<dbReference type="HOGENOM" id="CLU_033617_0_0_11"/>
<name>D0WHS5_SLAES</name>
<dbReference type="Proteomes" id="UP000006001">
    <property type="component" value="Unassembled WGS sequence"/>
</dbReference>
<dbReference type="STRING" id="649764.HMPREF0762_01394"/>
<keyword evidence="7 10" id="KW-0862">Zinc</keyword>
<feature type="binding site" evidence="10">
    <location>
        <position position="263"/>
    </location>
    <ligand>
        <name>Zn(2+)</name>
        <dbReference type="ChEBI" id="CHEBI:29105"/>
    </ligand>
</feature>
<evidence type="ECO:0000259" key="12">
    <source>
        <dbReference type="PROSITE" id="PS50936"/>
    </source>
</evidence>
<comment type="caution">
    <text evidence="14">The sequence shown here is derived from an EMBL/GenBank/DDBJ whole genome shotgun (WGS) entry which is preliminary data.</text>
</comment>
<feature type="binding site" evidence="10">
    <location>
        <begin position="122"/>
        <end position="125"/>
    </location>
    <ligand>
        <name>GTP</name>
        <dbReference type="ChEBI" id="CHEBI:37565"/>
    </ligand>
</feature>
<keyword evidence="9 10" id="KW-0342">GTP-binding</keyword>
<dbReference type="GO" id="GO:0003924">
    <property type="term" value="F:GTPase activity"/>
    <property type="evidence" value="ECO:0007669"/>
    <property type="project" value="UniProtKB-UniRule"/>
</dbReference>
<dbReference type="Gene3D" id="3.40.50.300">
    <property type="entry name" value="P-loop containing nucleotide triphosphate hydrolases"/>
    <property type="match status" value="1"/>
</dbReference>
<dbReference type="AlphaFoldDB" id="D0WHS5"/>
<feature type="binding site" evidence="10">
    <location>
        <position position="265"/>
    </location>
    <ligand>
        <name>Zn(2+)</name>
        <dbReference type="ChEBI" id="CHEBI:29105"/>
    </ligand>
</feature>
<dbReference type="GO" id="GO:0046872">
    <property type="term" value="F:metal ion binding"/>
    <property type="evidence" value="ECO:0007669"/>
    <property type="project" value="UniProtKB-KW"/>
</dbReference>
<feature type="region of interest" description="Disordered" evidence="11">
    <location>
        <begin position="294"/>
        <end position="322"/>
    </location>
</feature>
<proteinExistence type="inferred from homology"/>
<dbReference type="InterPro" id="IPR004881">
    <property type="entry name" value="Ribosome_biogen_GTPase_RsgA"/>
</dbReference>
<dbReference type="GO" id="GO:0042274">
    <property type="term" value="P:ribosomal small subunit biogenesis"/>
    <property type="evidence" value="ECO:0007669"/>
    <property type="project" value="UniProtKB-UniRule"/>
</dbReference>
<organism evidence="14 15">
    <name type="scientific">Slackia exigua (strain ATCC 700122 / DSM 15923 / CIP 105133 / JCM 11022 / KCTC 5966 / S-7)</name>
    <dbReference type="NCBI Taxonomy" id="649764"/>
    <lineage>
        <taxon>Bacteria</taxon>
        <taxon>Bacillati</taxon>
        <taxon>Actinomycetota</taxon>
        <taxon>Coriobacteriia</taxon>
        <taxon>Eggerthellales</taxon>
        <taxon>Eggerthellaceae</taxon>
        <taxon>Slackia</taxon>
    </lineage>
</organism>
<dbReference type="PROSITE" id="PS50936">
    <property type="entry name" value="ENGC_GTPASE"/>
    <property type="match status" value="1"/>
</dbReference>
<evidence type="ECO:0000256" key="7">
    <source>
        <dbReference type="ARBA" id="ARBA00022833"/>
    </source>
</evidence>
<feature type="compositionally biased region" description="Basic residues" evidence="11">
    <location>
        <begin position="310"/>
        <end position="322"/>
    </location>
</feature>
<evidence type="ECO:0000256" key="11">
    <source>
        <dbReference type="SAM" id="MobiDB-lite"/>
    </source>
</evidence>
<sequence length="322" mass="35023">MRGLVVKLDRGYPLVKDAQGREIRCEHATTLLKGSRVRATTGDAVEFSVPEGHDKGIIDQVLARRNAFVRKDPAERSLPQVLAANFDKVFVVEPLVNLNVRRLERELVLAHESGADVQVLLTKADLADGEKALESAKMLVERVAQGTEVLVVSDQDVESVEAVRAAVRPGEVAVLLGKSGVGKSSLVNVLVGKDIQATGAVRERDGRGRHTTVSREMVDIPGGGRVIDMPGVRGLALWDADEGMGAAFADIEALAETCRFGDCRHDGEPGCAVEAAVACGDVAAERLESYRRLKAETDEAKRRREESRRIRSRKGHPRRWQG</sequence>
<dbReference type="GeneID" id="85007886"/>
<dbReference type="PANTHER" id="PTHR32120">
    <property type="entry name" value="SMALL RIBOSOMAL SUBUNIT BIOGENESIS GTPASE RSGA"/>
    <property type="match status" value="1"/>
</dbReference>
<keyword evidence="5 10" id="KW-0547">Nucleotide-binding</keyword>
<evidence type="ECO:0000256" key="9">
    <source>
        <dbReference type="ARBA" id="ARBA00023134"/>
    </source>
</evidence>
<comment type="subunit">
    <text evidence="10">Monomer. Associates with 30S ribosomal subunit, binds 16S rRNA.</text>
</comment>
<gene>
    <name evidence="10 14" type="primary">rsgA</name>
    <name evidence="14" type="ORF">HMPREF0762_01394</name>
</gene>
<comment type="subcellular location">
    <subcellularLocation>
        <location evidence="10">Cytoplasm</location>
    </subcellularLocation>
</comment>
<dbReference type="RefSeq" id="WP_006362649.1">
    <property type="nucleotide sequence ID" value="NZ_GG700630.1"/>
</dbReference>
<evidence type="ECO:0000313" key="15">
    <source>
        <dbReference type="Proteomes" id="UP000006001"/>
    </source>
</evidence>
<keyword evidence="3 10" id="KW-0479">Metal-binding</keyword>
<evidence type="ECO:0000256" key="6">
    <source>
        <dbReference type="ARBA" id="ARBA00022801"/>
    </source>
</evidence>
<comment type="cofactor">
    <cofactor evidence="10">
        <name>Zn(2+)</name>
        <dbReference type="ChEBI" id="CHEBI:29105"/>
    </cofactor>
    <text evidence="10">Binds 1 zinc ion per subunit.</text>
</comment>
<keyword evidence="4 10" id="KW-0699">rRNA-binding</keyword>
<dbReference type="GO" id="GO:0005525">
    <property type="term" value="F:GTP binding"/>
    <property type="evidence" value="ECO:0007669"/>
    <property type="project" value="UniProtKB-UniRule"/>
</dbReference>
<accession>D0WHS5</accession>
<keyword evidence="6 10" id="KW-0378">Hydrolase</keyword>
<dbReference type="GO" id="GO:0005737">
    <property type="term" value="C:cytoplasm"/>
    <property type="evidence" value="ECO:0007669"/>
    <property type="project" value="UniProtKB-SubCell"/>
</dbReference>